<dbReference type="EMBL" id="VLPK01000002">
    <property type="protein sequence ID" value="TSJ40262.1"/>
    <property type="molecule type" value="Genomic_DNA"/>
</dbReference>
<reference evidence="1 2" key="1">
    <citation type="submission" date="2019-07" db="EMBL/GenBank/DDBJ databases">
        <authorList>
            <person name="Huq M.A."/>
        </authorList>
    </citation>
    <scope>NUCLEOTIDE SEQUENCE [LARGE SCALE GENOMIC DNA]</scope>
    <source>
        <strain evidence="1 2">MAH-19</strain>
    </source>
</reference>
<dbReference type="Proteomes" id="UP000318733">
    <property type="component" value="Unassembled WGS sequence"/>
</dbReference>
<accession>A0A556MK60</accession>
<dbReference type="AlphaFoldDB" id="A0A556MK60"/>
<gene>
    <name evidence="1" type="ORF">FO440_10890</name>
</gene>
<proteinExistence type="predicted"/>
<organism evidence="1 2">
    <name type="scientific">Mucilaginibacter corticis</name>
    <dbReference type="NCBI Taxonomy" id="2597670"/>
    <lineage>
        <taxon>Bacteria</taxon>
        <taxon>Pseudomonadati</taxon>
        <taxon>Bacteroidota</taxon>
        <taxon>Sphingobacteriia</taxon>
        <taxon>Sphingobacteriales</taxon>
        <taxon>Sphingobacteriaceae</taxon>
        <taxon>Mucilaginibacter</taxon>
    </lineage>
</organism>
<name>A0A556MK60_9SPHI</name>
<evidence type="ECO:0000313" key="2">
    <source>
        <dbReference type="Proteomes" id="UP000318733"/>
    </source>
</evidence>
<sequence length="134" mass="14395">MPCKSGKTNGPVLLPPVVAQAAASGKITNALAAARPNLFYLLSPEAFRLTVPLSTIISYCTKIKKRSAKASQGARPGVWPSGGGSDRPDLIFWLLLDQAIRRSLLEHLKNKTIAKKVTALAAIERYQAISLTNI</sequence>
<protein>
    <submittedName>
        <fullName evidence="1">Uncharacterized protein</fullName>
    </submittedName>
</protein>
<dbReference type="RefSeq" id="WP_144248300.1">
    <property type="nucleotide sequence ID" value="NZ_VLPK01000002.1"/>
</dbReference>
<keyword evidence="2" id="KW-1185">Reference proteome</keyword>
<evidence type="ECO:0000313" key="1">
    <source>
        <dbReference type="EMBL" id="TSJ40262.1"/>
    </source>
</evidence>
<comment type="caution">
    <text evidence="1">The sequence shown here is derived from an EMBL/GenBank/DDBJ whole genome shotgun (WGS) entry which is preliminary data.</text>
</comment>